<organism evidence="2 3">
    <name type="scientific">Vicugna pacos</name>
    <name type="common">Alpaca</name>
    <name type="synonym">Lama pacos</name>
    <dbReference type="NCBI Taxonomy" id="30538"/>
    <lineage>
        <taxon>Eukaryota</taxon>
        <taxon>Metazoa</taxon>
        <taxon>Chordata</taxon>
        <taxon>Craniata</taxon>
        <taxon>Vertebrata</taxon>
        <taxon>Euteleostomi</taxon>
        <taxon>Mammalia</taxon>
        <taxon>Eutheria</taxon>
        <taxon>Laurasiatheria</taxon>
        <taxon>Artiodactyla</taxon>
        <taxon>Tylopoda</taxon>
        <taxon>Camelidae</taxon>
        <taxon>Vicugna</taxon>
    </lineage>
</organism>
<feature type="compositionally biased region" description="Low complexity" evidence="1">
    <location>
        <begin position="102"/>
        <end position="114"/>
    </location>
</feature>
<sequence length="256" mass="27945">MVEEHLERRRSGSGVINPGIIQPPPRPSARTPRSGIGASHFRERSAPLPGRADTWFIPAAEAQGSRVPGFFPSRKKLQSSPDLLSPQRRTEPLPRRCRPRHAALAGTGAGALRLPRGEGSRQSRDFGARAGRREPLGPLAAAAAAAAAGLGAAQRLSRRGLTGFQLPATIVSAATTLSLRLISDYAVSAQGFHASYKVSKGEKCYLTTVREREFSPRPRALKTKLHFRVDFTTRFCNGNADIILIMRENFSRMEMR</sequence>
<evidence type="ECO:0000256" key="1">
    <source>
        <dbReference type="SAM" id="MobiDB-lite"/>
    </source>
</evidence>
<reference evidence="3" key="1">
    <citation type="submission" date="2025-08" db="UniProtKB">
        <authorList>
            <consortium name="RefSeq"/>
        </authorList>
    </citation>
    <scope>IDENTIFICATION</scope>
</reference>
<feature type="compositionally biased region" description="Basic and acidic residues" evidence="1">
    <location>
        <begin position="1"/>
        <end position="10"/>
    </location>
</feature>
<gene>
    <name evidence="3" type="primary">LOC140691411</name>
</gene>
<dbReference type="RefSeq" id="XP_072811079.1">
    <property type="nucleotide sequence ID" value="XM_072954978.1"/>
</dbReference>
<accession>A0ABM5CR06</accession>
<feature type="region of interest" description="Disordered" evidence="1">
    <location>
        <begin position="66"/>
        <end position="132"/>
    </location>
</feature>
<keyword evidence="2" id="KW-1185">Reference proteome</keyword>
<evidence type="ECO:0000313" key="2">
    <source>
        <dbReference type="Proteomes" id="UP001652581"/>
    </source>
</evidence>
<feature type="compositionally biased region" description="Basic and acidic residues" evidence="1">
    <location>
        <begin position="115"/>
        <end position="132"/>
    </location>
</feature>
<evidence type="ECO:0000313" key="3">
    <source>
        <dbReference type="RefSeq" id="XP_072811079.1"/>
    </source>
</evidence>
<proteinExistence type="predicted"/>
<dbReference type="Proteomes" id="UP001652581">
    <property type="component" value="Chromosome 35"/>
</dbReference>
<feature type="region of interest" description="Disordered" evidence="1">
    <location>
        <begin position="1"/>
        <end position="49"/>
    </location>
</feature>
<dbReference type="GeneID" id="140691411"/>
<name>A0ABM5CR06_VICPA</name>
<protein>
    <submittedName>
        <fullName evidence="3">Uncharacterized protein</fullName>
    </submittedName>
</protein>